<dbReference type="InterPro" id="IPR027417">
    <property type="entry name" value="P-loop_NTPase"/>
</dbReference>
<keyword evidence="2" id="KW-0547">Nucleotide-binding</keyword>
<dbReference type="SMART" id="SM00176">
    <property type="entry name" value="RAN"/>
    <property type="match status" value="1"/>
</dbReference>
<dbReference type="Pfam" id="PF00071">
    <property type="entry name" value="Ras"/>
    <property type="match status" value="1"/>
</dbReference>
<comment type="caution">
    <text evidence="6">The sequence shown here is derived from an EMBL/GenBank/DDBJ whole genome shotgun (WGS) entry which is preliminary data.</text>
</comment>
<dbReference type="OrthoDB" id="10383395at2759"/>
<dbReference type="GO" id="GO:0000054">
    <property type="term" value="P:ribosomal subunit export from nucleus"/>
    <property type="evidence" value="ECO:0007669"/>
    <property type="project" value="TreeGrafter"/>
</dbReference>
<evidence type="ECO:0000256" key="4">
    <source>
        <dbReference type="ARBA" id="ARBA00023134"/>
    </source>
</evidence>
<keyword evidence="3" id="KW-0653">Protein transport</keyword>
<dbReference type="AlphaFoldDB" id="A0A364L8L9"/>
<organism evidence="6 7">
    <name type="scientific">Talaromyces amestolkiae</name>
    <dbReference type="NCBI Taxonomy" id="1196081"/>
    <lineage>
        <taxon>Eukaryota</taxon>
        <taxon>Fungi</taxon>
        <taxon>Dikarya</taxon>
        <taxon>Ascomycota</taxon>
        <taxon>Pezizomycotina</taxon>
        <taxon>Eurotiomycetes</taxon>
        <taxon>Eurotiomycetidae</taxon>
        <taxon>Eurotiales</taxon>
        <taxon>Trichocomaceae</taxon>
        <taxon>Talaromyces</taxon>
        <taxon>Talaromyces sect. Talaromyces</taxon>
    </lineage>
</organism>
<accession>A0A364L8L9</accession>
<dbReference type="GeneID" id="63797386"/>
<protein>
    <submittedName>
        <fullName evidence="6">Uncharacterized protein</fullName>
    </submittedName>
</protein>
<dbReference type="EMBL" id="MIKG01000018">
    <property type="protein sequence ID" value="RAO72160.1"/>
    <property type="molecule type" value="Genomic_DNA"/>
</dbReference>
<dbReference type="PRINTS" id="PR00627">
    <property type="entry name" value="GTPRANTC4"/>
</dbReference>
<dbReference type="SUPFAM" id="SSF52540">
    <property type="entry name" value="P-loop containing nucleoside triphosphate hydrolases"/>
    <property type="match status" value="1"/>
</dbReference>
<dbReference type="STRING" id="1196081.A0A364L8L9"/>
<evidence type="ECO:0000256" key="2">
    <source>
        <dbReference type="ARBA" id="ARBA00022741"/>
    </source>
</evidence>
<dbReference type="Gene3D" id="3.40.50.300">
    <property type="entry name" value="P-loop containing nucleotide triphosphate hydrolases"/>
    <property type="match status" value="1"/>
</dbReference>
<name>A0A364L8L9_TALAM</name>
<dbReference type="GO" id="GO:0003924">
    <property type="term" value="F:GTPase activity"/>
    <property type="evidence" value="ECO:0007669"/>
    <property type="project" value="InterPro"/>
</dbReference>
<evidence type="ECO:0000256" key="5">
    <source>
        <dbReference type="SAM" id="MobiDB-lite"/>
    </source>
</evidence>
<dbReference type="RefSeq" id="XP_040736674.1">
    <property type="nucleotide sequence ID" value="XM_040880948.1"/>
</dbReference>
<keyword evidence="7" id="KW-1185">Reference proteome</keyword>
<feature type="region of interest" description="Disordered" evidence="5">
    <location>
        <begin position="101"/>
        <end position="129"/>
    </location>
</feature>
<evidence type="ECO:0000256" key="1">
    <source>
        <dbReference type="ARBA" id="ARBA00022448"/>
    </source>
</evidence>
<proteinExistence type="predicted"/>
<dbReference type="GO" id="GO:0005634">
    <property type="term" value="C:nucleus"/>
    <property type="evidence" value="ECO:0007669"/>
    <property type="project" value="TreeGrafter"/>
</dbReference>
<dbReference type="GO" id="GO:0005525">
    <property type="term" value="F:GTP binding"/>
    <property type="evidence" value="ECO:0007669"/>
    <property type="project" value="UniProtKB-KW"/>
</dbReference>
<keyword evidence="1" id="KW-0813">Transport</keyword>
<evidence type="ECO:0000313" key="6">
    <source>
        <dbReference type="EMBL" id="RAO72160.1"/>
    </source>
</evidence>
<evidence type="ECO:0000256" key="3">
    <source>
        <dbReference type="ARBA" id="ARBA00022927"/>
    </source>
</evidence>
<evidence type="ECO:0000313" key="7">
    <source>
        <dbReference type="Proteomes" id="UP000249363"/>
    </source>
</evidence>
<feature type="compositionally biased region" description="Basic and acidic residues" evidence="5">
    <location>
        <begin position="119"/>
        <end position="129"/>
    </location>
</feature>
<keyword evidence="4" id="KW-0342">GTP-binding</keyword>
<dbReference type="PANTHER" id="PTHR24071">
    <property type="entry name" value="RAN GTPASE"/>
    <property type="match status" value="1"/>
</dbReference>
<dbReference type="InterPro" id="IPR001806">
    <property type="entry name" value="Small_GTPase"/>
</dbReference>
<dbReference type="InterPro" id="IPR002041">
    <property type="entry name" value="Ran_GTPase"/>
</dbReference>
<dbReference type="PANTHER" id="PTHR24071:SF0">
    <property type="entry name" value="GTP-BINDING NUCLEAR PROTEIN RAN"/>
    <property type="match status" value="1"/>
</dbReference>
<dbReference type="Proteomes" id="UP000249363">
    <property type="component" value="Unassembled WGS sequence"/>
</dbReference>
<sequence length="282" mass="32586">MKQLLRILGHLLRRILLYNGQIVRDRDPSSFPIVLCGNKVDVKARKVKAKTIAYHRKRNWQYYDISAKSDYNLEKPLLFFARKLMKDPNLELLPSRNEDLKYIEPQESDQGNDNTENENLERNDHDLKENSTPIPKNLFILCIHCTRTIFIKKVHLPSNSAHSFATTTCRTCKKNLERNESTARLVKNRLTADLIRSTRVYECCNQIAGNDEETIVDLLLDKMDEDEEPQIVSFISIDDLADRVSIRDRIFGVSSEKGVLQQSGKLRDDSMLLVPYVFGGFL</sequence>
<reference evidence="6 7" key="1">
    <citation type="journal article" date="2017" name="Biotechnol. Biofuels">
        <title>Differential beta-glucosidase expression as a function of carbon source availability in Talaromyces amestolkiae: a genomic and proteomic approach.</title>
        <authorList>
            <person name="de Eugenio L.I."/>
            <person name="Mendez-Liter J.A."/>
            <person name="Nieto-Dominguez M."/>
            <person name="Alonso L."/>
            <person name="Gil-Munoz J."/>
            <person name="Barriuso J."/>
            <person name="Prieto A."/>
            <person name="Martinez M.J."/>
        </authorList>
    </citation>
    <scope>NUCLEOTIDE SEQUENCE [LARGE SCALE GENOMIC DNA]</scope>
    <source>
        <strain evidence="6 7">CIB</strain>
    </source>
</reference>
<dbReference type="GO" id="GO:0006606">
    <property type="term" value="P:protein import into nucleus"/>
    <property type="evidence" value="ECO:0007669"/>
    <property type="project" value="TreeGrafter"/>
</dbReference>
<dbReference type="GO" id="GO:0005737">
    <property type="term" value="C:cytoplasm"/>
    <property type="evidence" value="ECO:0007669"/>
    <property type="project" value="TreeGrafter"/>
</dbReference>
<gene>
    <name evidence="6" type="ORF">BHQ10_008172</name>
</gene>